<dbReference type="InterPro" id="IPR027417">
    <property type="entry name" value="P-loop_NTPase"/>
</dbReference>
<dbReference type="OrthoDB" id="18209at2157"/>
<keyword evidence="5" id="KW-1185">Reference proteome</keyword>
<gene>
    <name evidence="4" type="primary">atwA</name>
    <name evidence="4" type="ORF">DK846_14495</name>
</gene>
<evidence type="ECO:0000313" key="5">
    <source>
        <dbReference type="Proteomes" id="UP000245657"/>
    </source>
</evidence>
<feature type="domain" description="ABC transporter" evidence="3">
    <location>
        <begin position="284"/>
        <end position="532"/>
    </location>
</feature>
<dbReference type="GO" id="GO:0019700">
    <property type="term" value="P:organic phosphonate catabolic process"/>
    <property type="evidence" value="ECO:0007669"/>
    <property type="project" value="TreeGrafter"/>
</dbReference>
<dbReference type="NCBIfam" id="TIGR03269">
    <property type="entry name" value="met_CoM_red_A2"/>
    <property type="match status" value="1"/>
</dbReference>
<evidence type="ECO:0000256" key="2">
    <source>
        <dbReference type="ARBA" id="ARBA00022840"/>
    </source>
</evidence>
<name>A0A2V2N245_9EURY</name>
<dbReference type="SMART" id="SM00382">
    <property type="entry name" value="AAA"/>
    <property type="match status" value="2"/>
</dbReference>
<dbReference type="InterPro" id="IPR003593">
    <property type="entry name" value="AAA+_ATPase"/>
</dbReference>
<dbReference type="RefSeq" id="WP_109969711.1">
    <property type="nucleotide sequence ID" value="NZ_CP176093.1"/>
</dbReference>
<dbReference type="Proteomes" id="UP000245657">
    <property type="component" value="Unassembled WGS sequence"/>
</dbReference>
<protein>
    <submittedName>
        <fullName evidence="4">Methyl coenzyme M reductase system, component A2</fullName>
    </submittedName>
</protein>
<comment type="caution">
    <text evidence="4">The sequence shown here is derived from an EMBL/GenBank/DDBJ whole genome shotgun (WGS) entry which is preliminary data.</text>
</comment>
<reference evidence="4 5" key="1">
    <citation type="submission" date="2018-05" db="EMBL/GenBank/DDBJ databases">
        <title>Draft genome of Methanospirillum lacunae Ki8-1.</title>
        <authorList>
            <person name="Dueholm M.S."/>
            <person name="Nielsen P.H."/>
            <person name="Bakmann L.F."/>
            <person name="Otzen D.E."/>
        </authorList>
    </citation>
    <scope>NUCLEOTIDE SEQUENCE [LARGE SCALE GENOMIC DNA]</scope>
    <source>
        <strain evidence="4 5">Ki8-1</strain>
    </source>
</reference>
<dbReference type="InterPro" id="IPR017669">
    <property type="entry name" value="Me_Coenz_M_Rdtase_A2"/>
</dbReference>
<dbReference type="GO" id="GO:0005524">
    <property type="term" value="F:ATP binding"/>
    <property type="evidence" value="ECO:0007669"/>
    <property type="project" value="UniProtKB-KW"/>
</dbReference>
<evidence type="ECO:0000259" key="3">
    <source>
        <dbReference type="PROSITE" id="PS50893"/>
    </source>
</evidence>
<feature type="domain" description="ABC transporter" evidence="3">
    <location>
        <begin position="5"/>
        <end position="273"/>
    </location>
</feature>
<dbReference type="GeneID" id="97547676"/>
<dbReference type="InterPro" id="IPR017871">
    <property type="entry name" value="ABC_transporter-like_CS"/>
</dbReference>
<dbReference type="InterPro" id="IPR003439">
    <property type="entry name" value="ABC_transporter-like_ATP-bd"/>
</dbReference>
<keyword evidence="2" id="KW-0067">ATP-binding</keyword>
<dbReference type="GO" id="GO:0016887">
    <property type="term" value="F:ATP hydrolysis activity"/>
    <property type="evidence" value="ECO:0007669"/>
    <property type="project" value="InterPro"/>
</dbReference>
<evidence type="ECO:0000313" key="4">
    <source>
        <dbReference type="EMBL" id="PWR70598.1"/>
    </source>
</evidence>
<proteinExistence type="predicted"/>
<dbReference type="EMBL" id="QGMY01000011">
    <property type="protein sequence ID" value="PWR70598.1"/>
    <property type="molecule type" value="Genomic_DNA"/>
</dbReference>
<dbReference type="SUPFAM" id="SSF52540">
    <property type="entry name" value="P-loop containing nucleoside triphosphate hydrolases"/>
    <property type="match status" value="2"/>
</dbReference>
<dbReference type="PROSITE" id="PS00211">
    <property type="entry name" value="ABC_TRANSPORTER_1"/>
    <property type="match status" value="1"/>
</dbReference>
<dbReference type="Gene3D" id="3.40.50.300">
    <property type="entry name" value="P-loop containing nucleotide triphosphate hydrolases"/>
    <property type="match status" value="2"/>
</dbReference>
<dbReference type="PANTHER" id="PTHR42764">
    <property type="entry name" value="PHOSPHONATES UTILIZATION ATP-BINDING PROTEIN PHNK-RELATED"/>
    <property type="match status" value="1"/>
</dbReference>
<accession>A0A2V2N245</accession>
<organism evidence="4 5">
    <name type="scientific">Methanospirillum lacunae</name>
    <dbReference type="NCBI Taxonomy" id="668570"/>
    <lineage>
        <taxon>Archaea</taxon>
        <taxon>Methanobacteriati</taxon>
        <taxon>Methanobacteriota</taxon>
        <taxon>Stenosarchaea group</taxon>
        <taxon>Methanomicrobia</taxon>
        <taxon>Methanomicrobiales</taxon>
        <taxon>Methanospirillaceae</taxon>
        <taxon>Methanospirillum</taxon>
    </lineage>
</organism>
<dbReference type="Pfam" id="PF00005">
    <property type="entry name" value="ABC_tran"/>
    <property type="match status" value="2"/>
</dbReference>
<dbReference type="PANTHER" id="PTHR42764:SF2">
    <property type="entry name" value="ABC TRANSPORTER, ATP-BINDING PROTEIN"/>
    <property type="match status" value="1"/>
</dbReference>
<keyword evidence="1" id="KW-0547">Nucleotide-binding</keyword>
<dbReference type="PROSITE" id="PS50893">
    <property type="entry name" value="ABC_TRANSPORTER_2"/>
    <property type="match status" value="2"/>
</dbReference>
<sequence>MRPLITVENLSMVFDGKTVIKDLSFTLAEGEILGIIGRSGAGKTVLMHLLRGVDQPPTGGRVLYHIAACDGCEYVTIGSHEGTACPRCGALLKSIDVDFWNPDNEGMKRRIMLRNAIMFQRTFALYGNDRVIDNVLKALDDVSFPSHKAVSRAADLVDQVRLSHRMMHIARDLSGGEKQRVVLARQLAKEPFCLFADEPTGTLDPKTASIVHQVLKESAEETGMAMVVTSHFSQILEDIVHRAILLDDGAIKAIGTPAEVTEVFMQGYHDDEQFGAIEVGEEIMRARELSKRYVSLDRGLIRAVDLVDLSVNRKEILGIIGTSGAGKTTLSKMIAGILEPTSGDLIAKVGDEWVDMTKPGFEFRGRAKQYIGLLHQEYDLFPHRTVLDNLTDAIGLEFPKELAMRKAIITLKMAGFTTEKSKEILERLPGTLSEGERHRVALAQVLIREPHVVVLDEPTGTMDLITKVDVKHSIMHSREEMEETFIIVSHDMDFVRDTCDRCALMRFGKIVKVGPTAEVLAEVTEQERQTMAAE</sequence>
<dbReference type="AlphaFoldDB" id="A0A2V2N245"/>
<evidence type="ECO:0000256" key="1">
    <source>
        <dbReference type="ARBA" id="ARBA00022741"/>
    </source>
</evidence>